<gene>
    <name evidence="1" type="ORF">LNINA_LOCUS10125</name>
</gene>
<proteinExistence type="predicted"/>
<dbReference type="EMBL" id="CAVLEF010000100">
    <property type="protein sequence ID" value="CAK1550937.1"/>
    <property type="molecule type" value="Genomic_DNA"/>
</dbReference>
<comment type="caution">
    <text evidence="1">The sequence shown here is derived from an EMBL/GenBank/DDBJ whole genome shotgun (WGS) entry which is preliminary data.</text>
</comment>
<reference evidence="1 2" key="1">
    <citation type="submission" date="2023-11" db="EMBL/GenBank/DDBJ databases">
        <authorList>
            <person name="Okamura Y."/>
        </authorList>
    </citation>
    <scope>NUCLEOTIDE SEQUENCE [LARGE SCALE GENOMIC DNA]</scope>
</reference>
<name>A0AAV1JNB6_9NEOP</name>
<evidence type="ECO:0000313" key="1">
    <source>
        <dbReference type="EMBL" id="CAK1550937.1"/>
    </source>
</evidence>
<dbReference type="AlphaFoldDB" id="A0AAV1JNB6"/>
<sequence>MYILGPPGSATDNCQITNQRQRTSHKMRNTNIVSFAPAAASPIPTTIGNDSTRHLMQKILVLKDLYSTSIEQFG</sequence>
<accession>A0AAV1JNB6</accession>
<keyword evidence="2" id="KW-1185">Reference proteome</keyword>
<dbReference type="Proteomes" id="UP001497472">
    <property type="component" value="Unassembled WGS sequence"/>
</dbReference>
<organism evidence="1 2">
    <name type="scientific">Leptosia nina</name>
    <dbReference type="NCBI Taxonomy" id="320188"/>
    <lineage>
        <taxon>Eukaryota</taxon>
        <taxon>Metazoa</taxon>
        <taxon>Ecdysozoa</taxon>
        <taxon>Arthropoda</taxon>
        <taxon>Hexapoda</taxon>
        <taxon>Insecta</taxon>
        <taxon>Pterygota</taxon>
        <taxon>Neoptera</taxon>
        <taxon>Endopterygota</taxon>
        <taxon>Lepidoptera</taxon>
        <taxon>Glossata</taxon>
        <taxon>Ditrysia</taxon>
        <taxon>Papilionoidea</taxon>
        <taxon>Pieridae</taxon>
        <taxon>Pierinae</taxon>
        <taxon>Leptosia</taxon>
    </lineage>
</organism>
<evidence type="ECO:0000313" key="2">
    <source>
        <dbReference type="Proteomes" id="UP001497472"/>
    </source>
</evidence>
<protein>
    <submittedName>
        <fullName evidence="1">Uncharacterized protein</fullName>
    </submittedName>
</protein>